<evidence type="ECO:0000313" key="5">
    <source>
        <dbReference type="Proteomes" id="UP000694941"/>
    </source>
</evidence>
<keyword evidence="3" id="KW-0106">Calcium</keyword>
<accession>A0ABM1RW91</accession>
<keyword evidence="2" id="KW-0472">Membrane</keyword>
<feature type="non-terminal residue" evidence="6">
    <location>
        <position position="1"/>
    </location>
</feature>
<evidence type="ECO:0000256" key="2">
    <source>
        <dbReference type="ARBA" id="ARBA00022989"/>
    </source>
</evidence>
<dbReference type="PROSITE" id="PS50268">
    <property type="entry name" value="CADHERIN_2"/>
    <property type="match status" value="1"/>
</dbReference>
<evidence type="ECO:0000256" key="1">
    <source>
        <dbReference type="ARBA" id="ARBA00022692"/>
    </source>
</evidence>
<dbReference type="GeneID" id="111083428"/>
<sequence>GNNVIRVHAEDGDFGDQRNISYSFVTDMPWVSFFTMNATSGEIILAQPISELRQQYGTSAPLLLGVRAREIASSGVPPMDTTAEVALVLVNTENHPPKFASTRYEGTIEEGSPALTAVRWEGATISRITDNDQTSHHFWRRLWRHHFISNKVLRHKTYPVLEYAT</sequence>
<reference evidence="6" key="1">
    <citation type="submission" date="2025-08" db="UniProtKB">
        <authorList>
            <consortium name="RefSeq"/>
        </authorList>
    </citation>
    <scope>IDENTIFICATION</scope>
    <source>
        <tissue evidence="6">Muscle</tissue>
    </source>
</reference>
<organism evidence="5 6">
    <name type="scientific">Limulus polyphemus</name>
    <name type="common">Atlantic horseshoe crab</name>
    <dbReference type="NCBI Taxonomy" id="6850"/>
    <lineage>
        <taxon>Eukaryota</taxon>
        <taxon>Metazoa</taxon>
        <taxon>Ecdysozoa</taxon>
        <taxon>Arthropoda</taxon>
        <taxon>Chelicerata</taxon>
        <taxon>Merostomata</taxon>
        <taxon>Xiphosura</taxon>
        <taxon>Limulidae</taxon>
        <taxon>Limulus</taxon>
    </lineage>
</organism>
<dbReference type="PANTHER" id="PTHR24026">
    <property type="entry name" value="FAT ATYPICAL CADHERIN-RELATED"/>
    <property type="match status" value="1"/>
</dbReference>
<keyword evidence="2" id="KW-1133">Transmembrane helix</keyword>
<dbReference type="CDD" id="cd11304">
    <property type="entry name" value="Cadherin_repeat"/>
    <property type="match status" value="1"/>
</dbReference>
<dbReference type="RefSeq" id="XP_022235646.1">
    <property type="nucleotide sequence ID" value="XM_022379938.1"/>
</dbReference>
<dbReference type="Proteomes" id="UP000694941">
    <property type="component" value="Unplaced"/>
</dbReference>
<protein>
    <submittedName>
        <fullName evidence="6">Cadherin-86C-like</fullName>
    </submittedName>
</protein>
<dbReference type="InterPro" id="IPR015919">
    <property type="entry name" value="Cadherin-like_sf"/>
</dbReference>
<evidence type="ECO:0000313" key="6">
    <source>
        <dbReference type="RefSeq" id="XP_022235646.1"/>
    </source>
</evidence>
<name>A0ABM1RW91_LIMPO</name>
<feature type="domain" description="Cadherin" evidence="4">
    <location>
        <begin position="1"/>
        <end position="99"/>
    </location>
</feature>
<dbReference type="Gene3D" id="2.60.40.60">
    <property type="entry name" value="Cadherins"/>
    <property type="match status" value="1"/>
</dbReference>
<dbReference type="PANTHER" id="PTHR24026:SF126">
    <property type="entry name" value="PROTOCADHERIN FAT 4"/>
    <property type="match status" value="1"/>
</dbReference>
<dbReference type="PRINTS" id="PR00205">
    <property type="entry name" value="CADHERIN"/>
</dbReference>
<keyword evidence="5" id="KW-1185">Reference proteome</keyword>
<evidence type="ECO:0000259" key="4">
    <source>
        <dbReference type="PROSITE" id="PS50268"/>
    </source>
</evidence>
<evidence type="ECO:0000256" key="3">
    <source>
        <dbReference type="PROSITE-ProRule" id="PRU00043"/>
    </source>
</evidence>
<gene>
    <name evidence="6" type="primary">LOC111083428</name>
</gene>
<dbReference type="SUPFAM" id="SSF49313">
    <property type="entry name" value="Cadherin-like"/>
    <property type="match status" value="1"/>
</dbReference>
<proteinExistence type="predicted"/>
<keyword evidence="1" id="KW-0812">Transmembrane</keyword>
<dbReference type="InterPro" id="IPR002126">
    <property type="entry name" value="Cadherin-like_dom"/>
</dbReference>